<gene>
    <name evidence="1" type="ORF">YQE_00241</name>
</gene>
<dbReference type="Pfam" id="PF18701">
    <property type="entry name" value="DUF5641"/>
    <property type="match status" value="1"/>
</dbReference>
<feature type="non-terminal residue" evidence="1">
    <location>
        <position position="1"/>
    </location>
</feature>
<evidence type="ECO:0000313" key="1">
    <source>
        <dbReference type="EMBL" id="ENN83400.1"/>
    </source>
</evidence>
<dbReference type="HOGENOM" id="CLU_000526_2_3_1"/>
<dbReference type="OrthoDB" id="6766792at2759"/>
<dbReference type="InterPro" id="IPR040676">
    <property type="entry name" value="DUF5641"/>
</dbReference>
<dbReference type="EMBL" id="KB735315">
    <property type="protein sequence ID" value="ENN83400.1"/>
    <property type="molecule type" value="Genomic_DNA"/>
</dbReference>
<reference evidence="1" key="1">
    <citation type="journal article" date="2013" name="Genome Biol.">
        <title>Draft genome of the mountain pine beetle, Dendroctonus ponderosae Hopkins, a major forest pest.</title>
        <authorList>
            <person name="Keeling C.I."/>
            <person name="Yuen M.M."/>
            <person name="Liao N.Y."/>
            <person name="Docking T.R."/>
            <person name="Chan S.K."/>
            <person name="Taylor G.A."/>
            <person name="Palmquist D.L."/>
            <person name="Jackman S.D."/>
            <person name="Nguyen A."/>
            <person name="Li M."/>
            <person name="Henderson H."/>
            <person name="Janes J.K."/>
            <person name="Zhao Y."/>
            <person name="Pandoh P."/>
            <person name="Moore R."/>
            <person name="Sperling F.A."/>
            <person name="Huber D.P."/>
            <person name="Birol I."/>
            <person name="Jones S.J."/>
            <person name="Bohlmann J."/>
        </authorList>
    </citation>
    <scope>NUCLEOTIDE SEQUENCE</scope>
</reference>
<dbReference type="PANTHER" id="PTHR47331:SF1">
    <property type="entry name" value="GAG-LIKE PROTEIN"/>
    <property type="match status" value="1"/>
</dbReference>
<dbReference type="OMA" id="NYSANEG"/>
<protein>
    <submittedName>
        <fullName evidence="1">Uncharacterized protein</fullName>
    </submittedName>
</protein>
<accession>N6UNS3</accession>
<organism evidence="1">
    <name type="scientific">Dendroctonus ponderosae</name>
    <name type="common">Mountain pine beetle</name>
    <dbReference type="NCBI Taxonomy" id="77166"/>
    <lineage>
        <taxon>Eukaryota</taxon>
        <taxon>Metazoa</taxon>
        <taxon>Ecdysozoa</taxon>
        <taxon>Arthropoda</taxon>
        <taxon>Hexapoda</taxon>
        <taxon>Insecta</taxon>
        <taxon>Pterygota</taxon>
        <taxon>Neoptera</taxon>
        <taxon>Endopterygota</taxon>
        <taxon>Coleoptera</taxon>
        <taxon>Polyphaga</taxon>
        <taxon>Cucujiformia</taxon>
        <taxon>Curculionidae</taxon>
        <taxon>Scolytinae</taxon>
        <taxon>Dendroctonus</taxon>
    </lineage>
</organism>
<proteinExistence type="predicted"/>
<dbReference type="AlphaFoldDB" id="N6UNS3"/>
<sequence length="193" mass="22107">PNFGGLWESNIKAIKNHLYKVIGDSVLTNEEYLTQYTISSIQSVQIEAVLNLRPLHPMSSDPNDLTPLTPNHLLIGKLLITPPDPLLNDVKTKRLSRFEMLQQINQSFWKRWFHHLQKRVKWKTKGSTLKLGTMVVLKNNLPPCRWLLGKIIEAHPRLDGEVRVVSVKTQHGTFKRAINKVSPLPMASEQCTF</sequence>
<dbReference type="PANTHER" id="PTHR47331">
    <property type="entry name" value="PHD-TYPE DOMAIN-CONTAINING PROTEIN"/>
    <property type="match status" value="1"/>
</dbReference>
<name>N6UNS3_DENPD</name>